<reference evidence="2" key="1">
    <citation type="submission" date="2019-12" db="EMBL/GenBank/DDBJ databases">
        <title>Genome sequencing and annotation of Brassica cretica.</title>
        <authorList>
            <person name="Studholme D.J."/>
            <person name="Sarris P."/>
        </authorList>
    </citation>
    <scope>NUCLEOTIDE SEQUENCE</scope>
    <source>
        <strain evidence="2">PFS-109/04</strain>
        <tissue evidence="2">Leaf</tissue>
    </source>
</reference>
<proteinExistence type="predicted"/>
<protein>
    <submittedName>
        <fullName evidence="2">Uncharacterized protein</fullName>
    </submittedName>
</protein>
<keyword evidence="1" id="KW-0812">Transmembrane</keyword>
<feature type="transmembrane region" description="Helical" evidence="1">
    <location>
        <begin position="77"/>
        <end position="96"/>
    </location>
</feature>
<dbReference type="Proteomes" id="UP000712600">
    <property type="component" value="Unassembled WGS sequence"/>
</dbReference>
<accession>A0A8S9QEV2</accession>
<sequence length="158" mass="18126">MLQYLSSSSAKPNLNLNAVFRIGRYWWSRRMLTLEDHVTSVWKDVPSYSSFPISLLVKVTAFVVVENWTYVPAKARLPFVFLLWMYPFATAFLPLVRQLHVIGIFPPGSRSEYIECVSDRGRSFCDVDQLLGAGQTFERIMVRGGQTVPSRYSAKRPQ</sequence>
<dbReference type="AlphaFoldDB" id="A0A8S9QEV2"/>
<evidence type="ECO:0000313" key="3">
    <source>
        <dbReference type="Proteomes" id="UP000712600"/>
    </source>
</evidence>
<dbReference type="EMBL" id="QGKX02001290">
    <property type="protein sequence ID" value="KAF3539301.1"/>
    <property type="molecule type" value="Genomic_DNA"/>
</dbReference>
<feature type="transmembrane region" description="Helical" evidence="1">
    <location>
        <begin position="48"/>
        <end position="65"/>
    </location>
</feature>
<evidence type="ECO:0000256" key="1">
    <source>
        <dbReference type="SAM" id="Phobius"/>
    </source>
</evidence>
<keyword evidence="1" id="KW-1133">Transmembrane helix</keyword>
<evidence type="ECO:0000313" key="2">
    <source>
        <dbReference type="EMBL" id="KAF3539301.1"/>
    </source>
</evidence>
<name>A0A8S9QEV2_BRACR</name>
<gene>
    <name evidence="2" type="ORF">F2Q69_00023453</name>
</gene>
<keyword evidence="1" id="KW-0472">Membrane</keyword>
<comment type="caution">
    <text evidence="2">The sequence shown here is derived from an EMBL/GenBank/DDBJ whole genome shotgun (WGS) entry which is preliminary data.</text>
</comment>
<organism evidence="2 3">
    <name type="scientific">Brassica cretica</name>
    <name type="common">Mustard</name>
    <dbReference type="NCBI Taxonomy" id="69181"/>
    <lineage>
        <taxon>Eukaryota</taxon>
        <taxon>Viridiplantae</taxon>
        <taxon>Streptophyta</taxon>
        <taxon>Embryophyta</taxon>
        <taxon>Tracheophyta</taxon>
        <taxon>Spermatophyta</taxon>
        <taxon>Magnoliopsida</taxon>
        <taxon>eudicotyledons</taxon>
        <taxon>Gunneridae</taxon>
        <taxon>Pentapetalae</taxon>
        <taxon>rosids</taxon>
        <taxon>malvids</taxon>
        <taxon>Brassicales</taxon>
        <taxon>Brassicaceae</taxon>
        <taxon>Brassiceae</taxon>
        <taxon>Brassica</taxon>
    </lineage>
</organism>